<dbReference type="Pfam" id="PF00465">
    <property type="entry name" value="Fe-ADH"/>
    <property type="match status" value="1"/>
</dbReference>
<dbReference type="Gene3D" id="3.40.50.1970">
    <property type="match status" value="1"/>
</dbReference>
<comment type="caution">
    <text evidence="5">The sequence shown here is derived from an EMBL/GenBank/DDBJ whole genome shotgun (WGS) entry which is preliminary data.</text>
</comment>
<comment type="similarity">
    <text evidence="1">Belongs to the iron-containing alcohol dehydrogenase family.</text>
</comment>
<dbReference type="CDD" id="cd08551">
    <property type="entry name" value="Fe-ADH"/>
    <property type="match status" value="1"/>
</dbReference>
<reference evidence="5 6" key="1">
    <citation type="submission" date="2024-09" db="EMBL/GenBank/DDBJ databases">
        <authorList>
            <person name="Zhang Z.-H."/>
        </authorList>
    </citation>
    <scope>NUCLEOTIDE SEQUENCE [LARGE SCALE GENOMIC DNA]</scope>
    <source>
        <strain evidence="5 6">HHTR114</strain>
    </source>
</reference>
<dbReference type="EC" id="1.1.1.-" evidence="5"/>
<dbReference type="GO" id="GO:0016491">
    <property type="term" value="F:oxidoreductase activity"/>
    <property type="evidence" value="ECO:0007669"/>
    <property type="project" value="UniProtKB-KW"/>
</dbReference>
<dbReference type="Proteomes" id="UP001596116">
    <property type="component" value="Unassembled WGS sequence"/>
</dbReference>
<evidence type="ECO:0000256" key="1">
    <source>
        <dbReference type="ARBA" id="ARBA00007358"/>
    </source>
</evidence>
<dbReference type="SUPFAM" id="SSF56796">
    <property type="entry name" value="Dehydroquinate synthase-like"/>
    <property type="match status" value="1"/>
</dbReference>
<dbReference type="InterPro" id="IPR039697">
    <property type="entry name" value="Alcohol_dehydrogenase_Fe"/>
</dbReference>
<evidence type="ECO:0000313" key="6">
    <source>
        <dbReference type="Proteomes" id="UP001596116"/>
    </source>
</evidence>
<dbReference type="PANTHER" id="PTHR11496:SF102">
    <property type="entry name" value="ALCOHOL DEHYDROGENASE 4"/>
    <property type="match status" value="1"/>
</dbReference>
<proteinExistence type="inferred from homology"/>
<dbReference type="RefSeq" id="WP_379880040.1">
    <property type="nucleotide sequence ID" value="NZ_JBHPON010000001.1"/>
</dbReference>
<keyword evidence="2 5" id="KW-0560">Oxidoreductase</keyword>
<dbReference type="PANTHER" id="PTHR11496">
    <property type="entry name" value="ALCOHOL DEHYDROGENASE"/>
    <property type="match status" value="1"/>
</dbReference>
<feature type="domain" description="Alcohol dehydrogenase iron-type/glycerol dehydrogenase GldA" evidence="3">
    <location>
        <begin position="17"/>
        <end position="180"/>
    </location>
</feature>
<dbReference type="InterPro" id="IPR056798">
    <property type="entry name" value="ADH_Fe_C"/>
</dbReference>
<name>A0ABW1KVY8_9PROT</name>
<dbReference type="InterPro" id="IPR001670">
    <property type="entry name" value="ADH_Fe/GldA"/>
</dbReference>
<organism evidence="5 6">
    <name type="scientific">Hyphococcus aureus</name>
    <dbReference type="NCBI Taxonomy" id="2666033"/>
    <lineage>
        <taxon>Bacteria</taxon>
        <taxon>Pseudomonadati</taxon>
        <taxon>Pseudomonadota</taxon>
        <taxon>Alphaproteobacteria</taxon>
        <taxon>Parvularculales</taxon>
        <taxon>Parvularculaceae</taxon>
        <taxon>Hyphococcus</taxon>
    </lineage>
</organism>
<evidence type="ECO:0000256" key="2">
    <source>
        <dbReference type="ARBA" id="ARBA00023002"/>
    </source>
</evidence>
<dbReference type="Pfam" id="PF25137">
    <property type="entry name" value="ADH_Fe_C"/>
    <property type="match status" value="1"/>
</dbReference>
<protein>
    <submittedName>
        <fullName evidence="5">Iron-containing alcohol dehydrogenase</fullName>
        <ecNumber evidence="5">1.1.1.-</ecNumber>
    </submittedName>
</protein>
<gene>
    <name evidence="5" type="ORF">ACFMB1_03655</name>
</gene>
<dbReference type="Gene3D" id="1.20.1090.10">
    <property type="entry name" value="Dehydroquinate synthase-like - alpha domain"/>
    <property type="match status" value="1"/>
</dbReference>
<sequence>MTEPGQRLLTLFNVGTLSFGAGAALRCPEDLMDRGATRLFIVTSPPTRSLCHPLVSAIEKRGGAAALWDDLKGEPTFDEFAQAMEAARAFGADAVIGLGGGSCMDVAKLVAALYDGKQSIKEAIGVDLLKGRALPVACIPTTAGTGSEVTPIAILGDEDEDLKKGVVSRHLVPDGAYLDPLMTVTMPPAVTAATGFDALTHCIEAYANKFAHPIADIYAEAGIRLIANKIERACKHGDDLAAREAMLLASLYGGMCLGPVNTAAVHALAYPLGGEFHIAHGVANALLLPHVLRFNIEAAPARYAAVARALGAEDTGGDVATAQKGVDVIVDLAERCGIEQRMSAFGIDVGAVPRMAKAAMTVTRLLERNPRTLTEADTIGIYEAAL</sequence>
<accession>A0ABW1KVY8</accession>
<evidence type="ECO:0000313" key="5">
    <source>
        <dbReference type="EMBL" id="MFC6034623.1"/>
    </source>
</evidence>
<evidence type="ECO:0000259" key="3">
    <source>
        <dbReference type="Pfam" id="PF00465"/>
    </source>
</evidence>
<dbReference type="EMBL" id="JBHPON010000001">
    <property type="protein sequence ID" value="MFC6034623.1"/>
    <property type="molecule type" value="Genomic_DNA"/>
</dbReference>
<feature type="domain" description="Fe-containing alcohol dehydrogenase-like C-terminal" evidence="4">
    <location>
        <begin position="191"/>
        <end position="386"/>
    </location>
</feature>
<keyword evidence="6" id="KW-1185">Reference proteome</keyword>
<evidence type="ECO:0000259" key="4">
    <source>
        <dbReference type="Pfam" id="PF25137"/>
    </source>
</evidence>